<evidence type="ECO:0000256" key="2">
    <source>
        <dbReference type="ARBA" id="ARBA00022748"/>
    </source>
</evidence>
<gene>
    <name evidence="8" type="ORF">HIV01_003540</name>
</gene>
<dbReference type="InterPro" id="IPR019734">
    <property type="entry name" value="TPR_rpt"/>
</dbReference>
<dbReference type="InterPro" id="IPR056413">
    <property type="entry name" value="TPR_CcmH_CycH"/>
</dbReference>
<dbReference type="InterPro" id="IPR051263">
    <property type="entry name" value="C-type_cytochrome_biogenesis"/>
</dbReference>
<dbReference type="EMBL" id="CP071517">
    <property type="protein sequence ID" value="QSX75616.1"/>
    <property type="molecule type" value="Genomic_DNA"/>
</dbReference>
<dbReference type="InterPro" id="IPR056412">
    <property type="entry name" value="Ig_CycH"/>
</dbReference>
<sequence length="337" mass="35579">MVMVGFVIAGLVLAVLVLAYVLRPLWRTRPIAGIAVIVGLTLATGLTYFAIGTPAALDSAQRRAPETLDDAITQLEAELKRDPNQVEGWRLLARARVAEGEPVKARDALMRALKLMPDDPDLLAEAAEMRAIAAPGRQFDAEGISMLRHALDQESMHQRARWFLGIAQRQAKQPAEAARTWEPLLAVVDGRTADSLREQINAARGEAGMAPLPPAAASAAAADGPGLKVKVALSPALAAKLPANASLFVIARQPGGPPMPVAVEKLAAANFPVEVTLDDGDSPMPTMKLSQMDQVEVLARVSTSGNATPQAGDFEAVAKPAGKDAGTIELLIDQVRP</sequence>
<keyword evidence="1" id="KW-0677">Repeat</keyword>
<proteinExistence type="predicted"/>
<dbReference type="Pfam" id="PF23892">
    <property type="entry name" value="Ig_CycH"/>
    <property type="match status" value="1"/>
</dbReference>
<feature type="repeat" description="TPR" evidence="4">
    <location>
        <begin position="86"/>
        <end position="119"/>
    </location>
</feature>
<keyword evidence="5" id="KW-0472">Membrane</keyword>
<keyword evidence="3 4" id="KW-0802">TPR repeat</keyword>
<protein>
    <submittedName>
        <fullName evidence="8">Tetratricopeptide repeat protein</fullName>
    </submittedName>
</protein>
<keyword evidence="5" id="KW-1133">Transmembrane helix</keyword>
<feature type="domain" description="Cytochrome c-type biogenesis protein H TPR" evidence="7">
    <location>
        <begin position="64"/>
        <end position="189"/>
    </location>
</feature>
<reference evidence="8 9" key="1">
    <citation type="submission" date="2021-02" db="EMBL/GenBank/DDBJ databases">
        <title>Lysobacter arenosi sp. nov., isolated from soil of gangwondo yeongwol, south Korea.</title>
        <authorList>
            <person name="Kim K.R."/>
            <person name="Kim K.H."/>
            <person name="Jeon C.O."/>
        </authorList>
    </citation>
    <scope>NUCLEOTIDE SEQUENCE [LARGE SCALE GENOMIC DNA]</scope>
    <source>
        <strain evidence="8 9">R7</strain>
    </source>
</reference>
<feature type="transmembrane region" description="Helical" evidence="5">
    <location>
        <begin position="29"/>
        <end position="51"/>
    </location>
</feature>
<keyword evidence="9" id="KW-1185">Reference proteome</keyword>
<organism evidence="8 9">
    <name type="scientific">Lysobacter arenosi</name>
    <dbReference type="NCBI Taxonomy" id="2795387"/>
    <lineage>
        <taxon>Bacteria</taxon>
        <taxon>Pseudomonadati</taxon>
        <taxon>Pseudomonadota</taxon>
        <taxon>Gammaproteobacteria</taxon>
        <taxon>Lysobacterales</taxon>
        <taxon>Lysobacteraceae</taxon>
        <taxon>Lysobacter</taxon>
    </lineage>
</organism>
<dbReference type="Gene3D" id="1.25.40.10">
    <property type="entry name" value="Tetratricopeptide repeat domain"/>
    <property type="match status" value="1"/>
</dbReference>
<evidence type="ECO:0000313" key="8">
    <source>
        <dbReference type="EMBL" id="QSX75616.1"/>
    </source>
</evidence>
<dbReference type="Pfam" id="PF23914">
    <property type="entry name" value="TPR_CcmH_CycH"/>
    <property type="match status" value="1"/>
</dbReference>
<evidence type="ECO:0000259" key="6">
    <source>
        <dbReference type="Pfam" id="PF23892"/>
    </source>
</evidence>
<keyword evidence="2" id="KW-0201">Cytochrome c-type biogenesis</keyword>
<evidence type="ECO:0000256" key="1">
    <source>
        <dbReference type="ARBA" id="ARBA00022737"/>
    </source>
</evidence>
<dbReference type="PROSITE" id="PS50005">
    <property type="entry name" value="TPR"/>
    <property type="match status" value="1"/>
</dbReference>
<evidence type="ECO:0000256" key="3">
    <source>
        <dbReference type="ARBA" id="ARBA00022803"/>
    </source>
</evidence>
<dbReference type="InterPro" id="IPR011990">
    <property type="entry name" value="TPR-like_helical_dom_sf"/>
</dbReference>
<evidence type="ECO:0000256" key="5">
    <source>
        <dbReference type="SAM" id="Phobius"/>
    </source>
</evidence>
<dbReference type="SUPFAM" id="SSF48452">
    <property type="entry name" value="TPR-like"/>
    <property type="match status" value="1"/>
</dbReference>
<feature type="domain" description="Cytochrome c-type biogenesis protein H Ig-like" evidence="6">
    <location>
        <begin position="227"/>
        <end position="333"/>
    </location>
</feature>
<accession>A0ABX7RDV7</accession>
<keyword evidence="5" id="KW-0812">Transmembrane</keyword>
<dbReference type="Proteomes" id="UP000663400">
    <property type="component" value="Chromosome"/>
</dbReference>
<name>A0ABX7RDV7_9GAMM</name>
<evidence type="ECO:0000256" key="4">
    <source>
        <dbReference type="PROSITE-ProRule" id="PRU00339"/>
    </source>
</evidence>
<dbReference type="PANTHER" id="PTHR47870:SF1">
    <property type="entry name" value="CYTOCHROME C-TYPE BIOGENESIS PROTEIN CCMH"/>
    <property type="match status" value="1"/>
</dbReference>
<evidence type="ECO:0000259" key="7">
    <source>
        <dbReference type="Pfam" id="PF23914"/>
    </source>
</evidence>
<evidence type="ECO:0000313" key="9">
    <source>
        <dbReference type="Proteomes" id="UP000663400"/>
    </source>
</evidence>
<dbReference type="PANTHER" id="PTHR47870">
    <property type="entry name" value="CYTOCHROME C-TYPE BIOGENESIS PROTEIN CCMH"/>
    <property type="match status" value="1"/>
</dbReference>